<protein>
    <submittedName>
        <fullName evidence="1">Uncharacterized protein</fullName>
    </submittedName>
</protein>
<name>A0A9P4WNV9_9PLEO</name>
<keyword evidence="2" id="KW-1185">Reference proteome</keyword>
<gene>
    <name evidence="1" type="ORF">E8E12_006370</name>
</gene>
<dbReference type="EMBL" id="SWKV01000043">
    <property type="protein sequence ID" value="KAF3037358.1"/>
    <property type="molecule type" value="Genomic_DNA"/>
</dbReference>
<dbReference type="OrthoDB" id="5295250at2759"/>
<proteinExistence type="predicted"/>
<evidence type="ECO:0000313" key="1">
    <source>
        <dbReference type="EMBL" id="KAF3037358.1"/>
    </source>
</evidence>
<sequence length="337" mass="37988">MVNLRTTTAKTLVDSSRGEIDQLYAADDLVAFSVRSKGVIIVGELNGPGLVKRFRIQSSRSVLVLTCRHRTVACAVHLENYTLVYIWNYDTSQCRSFEINRAALKIPMASHMGHGLLLQPKTETMILCQVSAPPHSETSHATLLQWRFSYTGECLRNAEQVLERYDKGSALASRELNSGLTFIPVSHDGLYMLQGKHNIYGAPTARSLQYDDRNEAFTSPQWPGLYPVNTRNCGDISWWKDVFVETGVHEKIIIHRGTVSVPNFDSDVTHVSEQQETFEDLLINDKYMVRPFAGALYVFCYDHTVQLPDTKGSLHGIGLWEVIENRFPTASECQQES</sequence>
<organism evidence="1 2">
    <name type="scientific">Didymella heteroderae</name>
    <dbReference type="NCBI Taxonomy" id="1769908"/>
    <lineage>
        <taxon>Eukaryota</taxon>
        <taxon>Fungi</taxon>
        <taxon>Dikarya</taxon>
        <taxon>Ascomycota</taxon>
        <taxon>Pezizomycotina</taxon>
        <taxon>Dothideomycetes</taxon>
        <taxon>Pleosporomycetidae</taxon>
        <taxon>Pleosporales</taxon>
        <taxon>Pleosporineae</taxon>
        <taxon>Didymellaceae</taxon>
        <taxon>Didymella</taxon>
    </lineage>
</organism>
<dbReference type="Proteomes" id="UP000758155">
    <property type="component" value="Unassembled WGS sequence"/>
</dbReference>
<dbReference type="AlphaFoldDB" id="A0A9P4WNV9"/>
<comment type="caution">
    <text evidence="1">The sequence shown here is derived from an EMBL/GenBank/DDBJ whole genome shotgun (WGS) entry which is preliminary data.</text>
</comment>
<reference evidence="1" key="1">
    <citation type="submission" date="2019-04" db="EMBL/GenBank/DDBJ databases">
        <title>Sequencing of skin fungus with MAO and IRED activity.</title>
        <authorList>
            <person name="Marsaioli A.J."/>
            <person name="Bonatto J.M.C."/>
            <person name="Reis Junior O."/>
        </authorList>
    </citation>
    <scope>NUCLEOTIDE SEQUENCE</scope>
    <source>
        <strain evidence="1">28M1</strain>
    </source>
</reference>
<accession>A0A9P4WNV9</accession>
<evidence type="ECO:0000313" key="2">
    <source>
        <dbReference type="Proteomes" id="UP000758155"/>
    </source>
</evidence>